<name>A0ABD2F6U5_DAUMA</name>
<evidence type="ECO:0000313" key="2">
    <source>
        <dbReference type="Proteomes" id="UP001610411"/>
    </source>
</evidence>
<dbReference type="EMBL" id="JBFSEQ010000001">
    <property type="protein sequence ID" value="KAL2804692.1"/>
    <property type="molecule type" value="Genomic_DNA"/>
</dbReference>
<comment type="caution">
    <text evidence="1">The sequence shown here is derived from an EMBL/GenBank/DDBJ whole genome shotgun (WGS) entry which is preliminary data.</text>
</comment>
<evidence type="ECO:0000313" key="1">
    <source>
        <dbReference type="EMBL" id="KAL2804692.1"/>
    </source>
</evidence>
<keyword evidence="2" id="KW-1185">Reference proteome</keyword>
<proteinExistence type="predicted"/>
<organism evidence="1 2">
    <name type="scientific">Daubentonia madagascariensis</name>
    <name type="common">Aye-aye</name>
    <name type="synonym">Sciurus madagascariensis</name>
    <dbReference type="NCBI Taxonomy" id="31869"/>
    <lineage>
        <taxon>Eukaryota</taxon>
        <taxon>Metazoa</taxon>
        <taxon>Chordata</taxon>
        <taxon>Craniata</taxon>
        <taxon>Vertebrata</taxon>
        <taxon>Euteleostomi</taxon>
        <taxon>Mammalia</taxon>
        <taxon>Eutheria</taxon>
        <taxon>Euarchontoglires</taxon>
        <taxon>Primates</taxon>
        <taxon>Strepsirrhini</taxon>
        <taxon>Chiromyiformes</taxon>
        <taxon>Daubentoniidae</taxon>
        <taxon>Daubentonia</taxon>
    </lineage>
</organism>
<reference evidence="1 2" key="1">
    <citation type="journal article" date="2024" name="G3 (Bethesda)">
        <title>A hybrid genome assembly of the endangered aye-aye (Daubentonia madagascariensis).</title>
        <authorList>
            <person name="Versoza C.J."/>
            <person name="Pfeifer S.P."/>
        </authorList>
    </citation>
    <scope>NUCLEOTIDE SEQUENCE [LARGE SCALE GENOMIC DNA]</scope>
    <source>
        <strain evidence="1">6821</strain>
    </source>
</reference>
<dbReference type="AlphaFoldDB" id="A0ABD2F6U5"/>
<dbReference type="Proteomes" id="UP001610411">
    <property type="component" value="Unassembled WGS sequence"/>
</dbReference>
<feature type="non-terminal residue" evidence="1">
    <location>
        <position position="1"/>
    </location>
</feature>
<protein>
    <submittedName>
        <fullName evidence="1">Tumor necrosis factor ligand superfamily member 10 isoform 3</fullName>
    </submittedName>
</protein>
<gene>
    <name evidence="1" type="ORF">WCI35_001151</name>
</gene>
<accession>A0ABD2F6U5</accession>
<sequence>FAENDCQRLMSMQQRGSVLPY</sequence>